<gene>
    <name evidence="3" type="ORF">ACFPFM_31810</name>
</gene>
<organism evidence="3 4">
    <name type="scientific">Saccharothrix xinjiangensis</name>
    <dbReference type="NCBI Taxonomy" id="204798"/>
    <lineage>
        <taxon>Bacteria</taxon>
        <taxon>Bacillati</taxon>
        <taxon>Actinomycetota</taxon>
        <taxon>Actinomycetes</taxon>
        <taxon>Pseudonocardiales</taxon>
        <taxon>Pseudonocardiaceae</taxon>
        <taxon>Saccharothrix</taxon>
    </lineage>
</organism>
<dbReference type="SMART" id="SM00903">
    <property type="entry name" value="Flavin_Reduct"/>
    <property type="match status" value="1"/>
</dbReference>
<dbReference type="Proteomes" id="UP001595833">
    <property type="component" value="Unassembled WGS sequence"/>
</dbReference>
<feature type="domain" description="Flavin reductase like" evidence="2">
    <location>
        <begin position="1"/>
        <end position="148"/>
    </location>
</feature>
<dbReference type="PANTHER" id="PTHR30466:SF1">
    <property type="entry name" value="FMN REDUCTASE (NADH) RUTF"/>
    <property type="match status" value="1"/>
</dbReference>
<accession>A0ABV9Y9Q0</accession>
<name>A0ABV9Y9Q0_9PSEU</name>
<evidence type="ECO:0000259" key="2">
    <source>
        <dbReference type="SMART" id="SM00903"/>
    </source>
</evidence>
<reference evidence="4" key="1">
    <citation type="journal article" date="2019" name="Int. J. Syst. Evol. Microbiol.">
        <title>The Global Catalogue of Microorganisms (GCM) 10K type strain sequencing project: providing services to taxonomists for standard genome sequencing and annotation.</title>
        <authorList>
            <consortium name="The Broad Institute Genomics Platform"/>
            <consortium name="The Broad Institute Genome Sequencing Center for Infectious Disease"/>
            <person name="Wu L."/>
            <person name="Ma J."/>
        </authorList>
    </citation>
    <scope>NUCLEOTIDE SEQUENCE [LARGE SCALE GENOMIC DNA]</scope>
    <source>
        <strain evidence="4">KCTC 12848</strain>
    </source>
</reference>
<dbReference type="GO" id="GO:0016491">
    <property type="term" value="F:oxidoreductase activity"/>
    <property type="evidence" value="ECO:0007669"/>
    <property type="project" value="UniProtKB-KW"/>
</dbReference>
<evidence type="ECO:0000256" key="1">
    <source>
        <dbReference type="ARBA" id="ARBA00023002"/>
    </source>
</evidence>
<dbReference type="Pfam" id="PF01613">
    <property type="entry name" value="Flavin_Reduct"/>
    <property type="match status" value="1"/>
</dbReference>
<dbReference type="PANTHER" id="PTHR30466">
    <property type="entry name" value="FLAVIN REDUCTASE"/>
    <property type="match status" value="1"/>
</dbReference>
<dbReference type="RefSeq" id="WP_344037813.1">
    <property type="nucleotide sequence ID" value="NZ_BAAAKE010000008.1"/>
</dbReference>
<keyword evidence="4" id="KW-1185">Reference proteome</keyword>
<protein>
    <submittedName>
        <fullName evidence="3">Flavin reductase family protein</fullName>
        <ecNumber evidence="3">1.-.-.-</ecNumber>
    </submittedName>
</protein>
<sequence>MREFATGITVLTTGGDAAHGMTANAFTSVSLDPPLVMCCVSRTAVMHSAITAARHFAVSVLGADQESTARYFADRRRPRGPAQFNGVDWRPGPHTGAPLLDGASAWLECRLADAHEGGDHTIFVGEVLAAGASPGEGPLLFFGGGYRRVAPAPGGARP</sequence>
<dbReference type="Gene3D" id="2.30.110.10">
    <property type="entry name" value="Electron Transport, Fmn-binding Protein, Chain A"/>
    <property type="match status" value="1"/>
</dbReference>
<dbReference type="InterPro" id="IPR012349">
    <property type="entry name" value="Split_barrel_FMN-bd"/>
</dbReference>
<proteinExistence type="predicted"/>
<evidence type="ECO:0000313" key="3">
    <source>
        <dbReference type="EMBL" id="MFC5058323.1"/>
    </source>
</evidence>
<keyword evidence="1 3" id="KW-0560">Oxidoreductase</keyword>
<dbReference type="InterPro" id="IPR050268">
    <property type="entry name" value="NADH-dep_flavin_reductase"/>
</dbReference>
<dbReference type="SUPFAM" id="SSF50475">
    <property type="entry name" value="FMN-binding split barrel"/>
    <property type="match status" value="1"/>
</dbReference>
<dbReference type="InterPro" id="IPR002563">
    <property type="entry name" value="Flavin_Rdtase-like_dom"/>
</dbReference>
<dbReference type="EMBL" id="JBHSJB010000031">
    <property type="protein sequence ID" value="MFC5058323.1"/>
    <property type="molecule type" value="Genomic_DNA"/>
</dbReference>
<dbReference type="EC" id="1.-.-.-" evidence="3"/>
<comment type="caution">
    <text evidence="3">The sequence shown here is derived from an EMBL/GenBank/DDBJ whole genome shotgun (WGS) entry which is preliminary data.</text>
</comment>
<evidence type="ECO:0000313" key="4">
    <source>
        <dbReference type="Proteomes" id="UP001595833"/>
    </source>
</evidence>